<gene>
    <name evidence="1" type="ORF">MUBE_14510</name>
</gene>
<protein>
    <submittedName>
        <fullName evidence="1">Uncharacterized protein</fullName>
    </submittedName>
</protein>
<name>A0A3E1HC60_9MYCO</name>
<dbReference type="EMBL" id="QAYL01000048">
    <property type="protein sequence ID" value="RFD23874.1"/>
    <property type="molecule type" value="Genomic_DNA"/>
</dbReference>
<organism evidence="1 2">
    <name type="scientific">Mycobacterium uberis</name>
    <dbReference type="NCBI Taxonomy" id="2162698"/>
    <lineage>
        <taxon>Bacteria</taxon>
        <taxon>Bacillati</taxon>
        <taxon>Actinomycetota</taxon>
        <taxon>Actinomycetes</taxon>
        <taxon>Mycobacteriales</taxon>
        <taxon>Mycobacteriaceae</taxon>
        <taxon>Mycobacterium</taxon>
    </lineage>
</organism>
<evidence type="ECO:0000313" key="1">
    <source>
        <dbReference type="EMBL" id="RFD23874.1"/>
    </source>
</evidence>
<evidence type="ECO:0000313" key="2">
    <source>
        <dbReference type="Proteomes" id="UP000258522"/>
    </source>
</evidence>
<reference evidence="1 2" key="1">
    <citation type="submission" date="2018-07" db="EMBL/GenBank/DDBJ databases">
        <title>Whole genome sequence of Mycobacterium uberis.</title>
        <authorList>
            <person name="Benjak A."/>
        </authorList>
    </citation>
    <scope>NUCLEOTIDE SEQUENCE [LARGE SCALE GENOMIC DNA]</scope>
    <source>
        <strain evidence="1 2">Jura</strain>
    </source>
</reference>
<sequence>MTADTHDLFNFALQHNDFTDELFVDLQRTKLLFRHGLNLDVAWTVTFTSSDTTNNSLATRLQEFVADPEQI</sequence>
<comment type="caution">
    <text evidence="1">The sequence shown here is derived from an EMBL/GenBank/DDBJ whole genome shotgun (WGS) entry which is preliminary data.</text>
</comment>
<accession>A0A3E1HC60</accession>
<dbReference type="Proteomes" id="UP000258522">
    <property type="component" value="Unassembled WGS sequence"/>
</dbReference>
<proteinExistence type="predicted"/>
<dbReference type="AlphaFoldDB" id="A0A3E1HC60"/>
<dbReference type="RefSeq" id="WP_116541065.1">
    <property type="nucleotide sequence ID" value="NZ_QAYL01000048.1"/>
</dbReference>
<keyword evidence="2" id="KW-1185">Reference proteome</keyword>